<feature type="domain" description="Response regulatory" evidence="10">
    <location>
        <begin position="2"/>
        <end position="116"/>
    </location>
</feature>
<dbReference type="EMBL" id="SRIO01000001">
    <property type="protein sequence ID" value="TFZ84095.1"/>
    <property type="molecule type" value="Genomic_DNA"/>
</dbReference>
<dbReference type="Gene3D" id="1.10.10.10">
    <property type="entry name" value="Winged helix-like DNA-binding domain superfamily/Winged helix DNA-binding domain"/>
    <property type="match status" value="1"/>
</dbReference>
<evidence type="ECO:0000256" key="3">
    <source>
        <dbReference type="ARBA" id="ARBA00022553"/>
    </source>
</evidence>
<proteinExistence type="predicted"/>
<organism evidence="12 13">
    <name type="scientific">Candidatus Macondimonas diazotrophica</name>
    <dbReference type="NCBI Taxonomy" id="2305248"/>
    <lineage>
        <taxon>Bacteria</taxon>
        <taxon>Pseudomonadati</taxon>
        <taxon>Pseudomonadota</taxon>
        <taxon>Gammaproteobacteria</taxon>
        <taxon>Chromatiales</taxon>
        <taxon>Ectothiorhodospiraceae</taxon>
        <taxon>Candidatus Macondimonas</taxon>
    </lineage>
</organism>
<keyword evidence="13" id="KW-1185">Reference proteome</keyword>
<dbReference type="SMART" id="SM00448">
    <property type="entry name" value="REC"/>
    <property type="match status" value="1"/>
</dbReference>
<dbReference type="Pfam" id="PF00072">
    <property type="entry name" value="Response_reg"/>
    <property type="match status" value="1"/>
</dbReference>
<dbReference type="PANTHER" id="PTHR48111">
    <property type="entry name" value="REGULATOR OF RPOS"/>
    <property type="match status" value="1"/>
</dbReference>
<dbReference type="SMART" id="SM00862">
    <property type="entry name" value="Trans_reg_C"/>
    <property type="match status" value="1"/>
</dbReference>
<dbReference type="InterPro" id="IPR011006">
    <property type="entry name" value="CheY-like_superfamily"/>
</dbReference>
<keyword evidence="4" id="KW-0902">Two-component regulatory system</keyword>
<dbReference type="GO" id="GO:0005829">
    <property type="term" value="C:cytosol"/>
    <property type="evidence" value="ECO:0007669"/>
    <property type="project" value="TreeGrafter"/>
</dbReference>
<dbReference type="OrthoDB" id="9802426at2"/>
<dbReference type="Gene3D" id="3.40.50.2300">
    <property type="match status" value="1"/>
</dbReference>
<dbReference type="PANTHER" id="PTHR48111:SF35">
    <property type="entry name" value="TRANSCRIPTIONAL REGULATORY PROTEIN QSEB"/>
    <property type="match status" value="1"/>
</dbReference>
<dbReference type="CDD" id="cd17624">
    <property type="entry name" value="REC_OmpR_PmrA-like"/>
    <property type="match status" value="1"/>
</dbReference>
<protein>
    <submittedName>
        <fullName evidence="12">Response regulator</fullName>
    </submittedName>
</protein>
<dbReference type="AlphaFoldDB" id="A0A4Z0FDK9"/>
<dbReference type="InterPro" id="IPR001867">
    <property type="entry name" value="OmpR/PhoB-type_DNA-bd"/>
</dbReference>
<keyword evidence="2" id="KW-0963">Cytoplasm</keyword>
<dbReference type="CDD" id="cd00383">
    <property type="entry name" value="trans_reg_C"/>
    <property type="match status" value="1"/>
</dbReference>
<evidence type="ECO:0000313" key="13">
    <source>
        <dbReference type="Proteomes" id="UP000297890"/>
    </source>
</evidence>
<evidence type="ECO:0000256" key="2">
    <source>
        <dbReference type="ARBA" id="ARBA00022490"/>
    </source>
</evidence>
<dbReference type="PROSITE" id="PS51755">
    <property type="entry name" value="OMPR_PHOB"/>
    <property type="match status" value="1"/>
</dbReference>
<feature type="DNA-binding region" description="OmpR/PhoB-type" evidence="9">
    <location>
        <begin position="124"/>
        <end position="218"/>
    </location>
</feature>
<evidence type="ECO:0000256" key="9">
    <source>
        <dbReference type="PROSITE-ProRule" id="PRU01091"/>
    </source>
</evidence>
<comment type="caution">
    <text evidence="12">The sequence shown here is derived from an EMBL/GenBank/DDBJ whole genome shotgun (WGS) entry which is preliminary data.</text>
</comment>
<dbReference type="GO" id="GO:0000156">
    <property type="term" value="F:phosphorelay response regulator activity"/>
    <property type="evidence" value="ECO:0007669"/>
    <property type="project" value="TreeGrafter"/>
</dbReference>
<dbReference type="InterPro" id="IPR039420">
    <property type="entry name" value="WalR-like"/>
</dbReference>
<evidence type="ECO:0000259" key="10">
    <source>
        <dbReference type="PROSITE" id="PS50110"/>
    </source>
</evidence>
<dbReference type="SUPFAM" id="SSF52172">
    <property type="entry name" value="CheY-like"/>
    <property type="match status" value="1"/>
</dbReference>
<evidence type="ECO:0000259" key="11">
    <source>
        <dbReference type="PROSITE" id="PS51755"/>
    </source>
</evidence>
<dbReference type="Pfam" id="PF00486">
    <property type="entry name" value="Trans_reg_C"/>
    <property type="match status" value="1"/>
</dbReference>
<feature type="modified residue" description="4-aspartylphosphate" evidence="8">
    <location>
        <position position="51"/>
    </location>
</feature>
<dbReference type="Gene3D" id="6.10.250.690">
    <property type="match status" value="1"/>
</dbReference>
<evidence type="ECO:0000256" key="4">
    <source>
        <dbReference type="ARBA" id="ARBA00023012"/>
    </source>
</evidence>
<dbReference type="PROSITE" id="PS50110">
    <property type="entry name" value="RESPONSE_REGULATORY"/>
    <property type="match status" value="1"/>
</dbReference>
<evidence type="ECO:0000313" key="12">
    <source>
        <dbReference type="EMBL" id="TFZ84095.1"/>
    </source>
</evidence>
<evidence type="ECO:0000256" key="8">
    <source>
        <dbReference type="PROSITE-ProRule" id="PRU00169"/>
    </source>
</evidence>
<keyword evidence="6 9" id="KW-0238">DNA-binding</keyword>
<dbReference type="GO" id="GO:0006355">
    <property type="term" value="P:regulation of DNA-templated transcription"/>
    <property type="evidence" value="ECO:0007669"/>
    <property type="project" value="InterPro"/>
</dbReference>
<sequence length="221" mass="24685">MRLLIVEDDLDLGAALSSALRHTGHQLGWAQSAGHARDLLQAEVYDALLLDLGLPGEDGLHFLKRLRAAGYSEPVIILTARDAIEERVLGLDAGADDYLVKPFSIDELSARLRAVQRRRQGQHQGRLVHGALTLDPASMQVCYDDRTIELSRREFALLQILLTHVGRVLSRAELEEALYGWGQDVESNTIEVHIHHLRRKLNPSLIRTIRGVGYLIERPSA</sequence>
<dbReference type="RefSeq" id="WP_135280455.1">
    <property type="nucleotide sequence ID" value="NZ_SRIO01000001.1"/>
</dbReference>
<keyword evidence="7" id="KW-0804">Transcription</keyword>
<dbReference type="InterPro" id="IPR001789">
    <property type="entry name" value="Sig_transdc_resp-reg_receiver"/>
</dbReference>
<dbReference type="GO" id="GO:0000976">
    <property type="term" value="F:transcription cis-regulatory region binding"/>
    <property type="evidence" value="ECO:0007669"/>
    <property type="project" value="TreeGrafter"/>
</dbReference>
<dbReference type="GO" id="GO:0032993">
    <property type="term" value="C:protein-DNA complex"/>
    <property type="evidence" value="ECO:0007669"/>
    <property type="project" value="TreeGrafter"/>
</dbReference>
<reference evidence="12 13" key="1">
    <citation type="journal article" date="2019" name="ISME J.">
        <title>Candidatus Macondimonas diazotrophica, a novel gammaproteobacterial genus dominating crude-oil-contaminated coastal sediments.</title>
        <authorList>
            <person name="Karthikeyan S."/>
            <person name="Konstantinidis K."/>
        </authorList>
    </citation>
    <scope>NUCLEOTIDE SEQUENCE [LARGE SCALE GENOMIC DNA]</scope>
    <source>
        <strain evidence="12 13">KTK01</strain>
    </source>
</reference>
<gene>
    <name evidence="12" type="ORF">E4680_00710</name>
</gene>
<evidence type="ECO:0000256" key="1">
    <source>
        <dbReference type="ARBA" id="ARBA00004496"/>
    </source>
</evidence>
<dbReference type="InterPro" id="IPR036388">
    <property type="entry name" value="WH-like_DNA-bd_sf"/>
</dbReference>
<feature type="domain" description="OmpR/PhoB-type" evidence="11">
    <location>
        <begin position="124"/>
        <end position="218"/>
    </location>
</feature>
<accession>A0A4Z0FDK9</accession>
<evidence type="ECO:0000256" key="7">
    <source>
        <dbReference type="ARBA" id="ARBA00023163"/>
    </source>
</evidence>
<dbReference type="Proteomes" id="UP000297890">
    <property type="component" value="Unassembled WGS sequence"/>
</dbReference>
<name>A0A4Z0FDK9_9GAMM</name>
<keyword evidence="3 8" id="KW-0597">Phosphoprotein</keyword>
<comment type="subcellular location">
    <subcellularLocation>
        <location evidence="1">Cytoplasm</location>
    </subcellularLocation>
</comment>
<evidence type="ECO:0000256" key="6">
    <source>
        <dbReference type="ARBA" id="ARBA00023125"/>
    </source>
</evidence>
<keyword evidence="5" id="KW-0805">Transcription regulation</keyword>
<evidence type="ECO:0000256" key="5">
    <source>
        <dbReference type="ARBA" id="ARBA00023015"/>
    </source>
</evidence>